<protein>
    <recommendedName>
        <fullName evidence="8">GED domain-containing protein</fullName>
    </recommendedName>
</protein>
<dbReference type="VEuPathDB" id="FungiDB:ASPZODRAFT_546800"/>
<dbReference type="RefSeq" id="XP_022580434.1">
    <property type="nucleotide sequence ID" value="XM_022728482.1"/>
</dbReference>
<dbReference type="PRINTS" id="PR00195">
    <property type="entry name" value="DYNAMIN"/>
</dbReference>
<dbReference type="STRING" id="1073090.A0A1L9SFX3"/>
<dbReference type="SMART" id="SM00053">
    <property type="entry name" value="DYNc"/>
    <property type="match status" value="1"/>
</dbReference>
<sequence length="728" mass="81871">MASPPDKGWVTLDPGPLGRDMGLQSSKTSSRLNQIDRIRANGVGDRIALPQLVVGGDQSAGKSSVLEGISGIPFPRQDDLCTRFATEIILRHDPSDPRITASIIPHRSRSEEEKVRLGAFRHELKDFSTLPDIIDQAARLMGLRGSRGGSDTGSNTESDSDADGDAPAFAADVLRLELVGNTGLHLTIVDLPGLIAVSDNEEDVATVERLVDSYLKNPRSIILAVVPASSDVDTQGIIQRARRFDQEGVRTVGIITKPDLINAGTESRVARLALNQDRTKLNLGFFILKNPSPSQLQAGMTLSQRRKVEMDFFSSPVWTEQGLDSSRIGIDNLRTYLQDLLDSHIQREMPKVRKEVQQLLNNVTRELNELGTERKSPGQIRMYLTRTSTDYSNLVKAGVEGNYGGRDAKFFQIEDDEMFVRLRAEIHLENEKFANHILDYGEKRKMGSTFGEDDSEQESQQEGSQLFVTEKEMTSWIEQVYHRTRGQELPGNYNPALLTELFHEQSCLWAQIAREHVQVISRTVTKFMERALGYVVKDSQVRENLSRFIRGVLQSNLRAAEEELERLLEDEARQPITYNHYYTDNIQKSRHDQSKAALQKTVRQAIDKDWGGVLHFQNSIAEINRLVASLQRHTIVDMGKQACADALTDLKAYYKVSRKTFVDNVCRQVVERHLLAHLADGFNPMTVLEYTDEDLLRLAAESPRIADRRAEALKLRDALEKSLLDLAE</sequence>
<dbReference type="InterPro" id="IPR045063">
    <property type="entry name" value="Dynamin_N"/>
</dbReference>
<dbReference type="Pfam" id="PF01031">
    <property type="entry name" value="Dynamin_M"/>
    <property type="match status" value="1"/>
</dbReference>
<dbReference type="GeneID" id="34614946"/>
<keyword evidence="1" id="KW-0547">Nucleotide-binding</keyword>
<dbReference type="Proteomes" id="UP000184188">
    <property type="component" value="Unassembled WGS sequence"/>
</dbReference>
<dbReference type="PANTHER" id="PTHR11566:SF21">
    <property type="entry name" value="DYNAMIN RELATED PROTEIN 1, ISOFORM A"/>
    <property type="match status" value="1"/>
</dbReference>
<evidence type="ECO:0000313" key="6">
    <source>
        <dbReference type="EMBL" id="OJJ45924.1"/>
    </source>
</evidence>
<evidence type="ECO:0000256" key="1">
    <source>
        <dbReference type="ARBA" id="ARBA00022741"/>
    </source>
</evidence>
<dbReference type="FunFam" id="3.40.50.300:FF:001425">
    <property type="entry name" value="Dynamin GTPase, putative"/>
    <property type="match status" value="1"/>
</dbReference>
<dbReference type="GO" id="GO:0016020">
    <property type="term" value="C:membrane"/>
    <property type="evidence" value="ECO:0007669"/>
    <property type="project" value="TreeGrafter"/>
</dbReference>
<dbReference type="InterPro" id="IPR000375">
    <property type="entry name" value="Dynamin_stalk"/>
</dbReference>
<evidence type="ECO:0000256" key="2">
    <source>
        <dbReference type="ARBA" id="ARBA00023134"/>
    </source>
</evidence>
<dbReference type="CDD" id="cd08771">
    <property type="entry name" value="DLP_1"/>
    <property type="match status" value="1"/>
</dbReference>
<feature type="region of interest" description="Disordered" evidence="3">
    <location>
        <begin position="1"/>
        <end position="28"/>
    </location>
</feature>
<dbReference type="InterPro" id="IPR001401">
    <property type="entry name" value="Dynamin_GTPase"/>
</dbReference>
<dbReference type="SUPFAM" id="SSF52540">
    <property type="entry name" value="P-loop containing nucleoside triphosphate hydrolases"/>
    <property type="match status" value="1"/>
</dbReference>
<dbReference type="GO" id="GO:0005525">
    <property type="term" value="F:GTP binding"/>
    <property type="evidence" value="ECO:0007669"/>
    <property type="project" value="InterPro"/>
</dbReference>
<dbReference type="InterPro" id="IPR022812">
    <property type="entry name" value="Dynamin"/>
</dbReference>
<dbReference type="GO" id="GO:0005739">
    <property type="term" value="C:mitochondrion"/>
    <property type="evidence" value="ECO:0007669"/>
    <property type="project" value="TreeGrafter"/>
</dbReference>
<dbReference type="PANTHER" id="PTHR11566">
    <property type="entry name" value="DYNAMIN"/>
    <property type="match status" value="1"/>
</dbReference>
<keyword evidence="7" id="KW-1185">Reference proteome</keyword>
<dbReference type="GO" id="GO:0048312">
    <property type="term" value="P:intracellular distribution of mitochondria"/>
    <property type="evidence" value="ECO:0007669"/>
    <property type="project" value="TreeGrafter"/>
</dbReference>
<dbReference type="InterPro" id="IPR027417">
    <property type="entry name" value="P-loop_NTPase"/>
</dbReference>
<proteinExistence type="predicted"/>
<dbReference type="GO" id="GO:0006897">
    <property type="term" value="P:endocytosis"/>
    <property type="evidence" value="ECO:0007669"/>
    <property type="project" value="TreeGrafter"/>
</dbReference>
<dbReference type="GO" id="GO:0016559">
    <property type="term" value="P:peroxisome fission"/>
    <property type="evidence" value="ECO:0007669"/>
    <property type="project" value="TreeGrafter"/>
</dbReference>
<feature type="domain" description="Dynamin-type G" evidence="5">
    <location>
        <begin position="46"/>
        <end position="350"/>
    </location>
</feature>
<evidence type="ECO:0000313" key="7">
    <source>
        <dbReference type="Proteomes" id="UP000184188"/>
    </source>
</evidence>
<dbReference type="GO" id="GO:0000266">
    <property type="term" value="P:mitochondrial fission"/>
    <property type="evidence" value="ECO:0007669"/>
    <property type="project" value="TreeGrafter"/>
</dbReference>
<organism evidence="6 7">
    <name type="scientific">Penicilliopsis zonata CBS 506.65</name>
    <dbReference type="NCBI Taxonomy" id="1073090"/>
    <lineage>
        <taxon>Eukaryota</taxon>
        <taxon>Fungi</taxon>
        <taxon>Dikarya</taxon>
        <taxon>Ascomycota</taxon>
        <taxon>Pezizomycotina</taxon>
        <taxon>Eurotiomycetes</taxon>
        <taxon>Eurotiomycetidae</taxon>
        <taxon>Eurotiales</taxon>
        <taxon>Aspergillaceae</taxon>
        <taxon>Penicilliopsis</taxon>
    </lineage>
</organism>
<feature type="domain" description="GED" evidence="4">
    <location>
        <begin position="643"/>
        <end position="728"/>
    </location>
</feature>
<dbReference type="GO" id="GO:0005874">
    <property type="term" value="C:microtubule"/>
    <property type="evidence" value="ECO:0007669"/>
    <property type="project" value="TreeGrafter"/>
</dbReference>
<evidence type="ECO:0008006" key="8">
    <source>
        <dbReference type="Google" id="ProtNLM"/>
    </source>
</evidence>
<feature type="region of interest" description="Disordered" evidence="3">
    <location>
        <begin position="144"/>
        <end position="164"/>
    </location>
</feature>
<evidence type="ECO:0000259" key="4">
    <source>
        <dbReference type="PROSITE" id="PS51388"/>
    </source>
</evidence>
<gene>
    <name evidence="6" type="ORF">ASPZODRAFT_546800</name>
</gene>
<dbReference type="EMBL" id="KV878344">
    <property type="protein sequence ID" value="OJJ45924.1"/>
    <property type="molecule type" value="Genomic_DNA"/>
</dbReference>
<dbReference type="Gene3D" id="3.40.50.300">
    <property type="entry name" value="P-loop containing nucleotide triphosphate hydrolases"/>
    <property type="match status" value="1"/>
</dbReference>
<evidence type="ECO:0000259" key="5">
    <source>
        <dbReference type="PROSITE" id="PS51718"/>
    </source>
</evidence>
<dbReference type="GO" id="GO:0008017">
    <property type="term" value="F:microtubule binding"/>
    <property type="evidence" value="ECO:0007669"/>
    <property type="project" value="TreeGrafter"/>
</dbReference>
<dbReference type="PROSITE" id="PS51718">
    <property type="entry name" value="G_DYNAMIN_2"/>
    <property type="match status" value="1"/>
</dbReference>
<evidence type="ECO:0000256" key="3">
    <source>
        <dbReference type="SAM" id="MobiDB-lite"/>
    </source>
</evidence>
<dbReference type="PROSITE" id="PS51388">
    <property type="entry name" value="GED"/>
    <property type="match status" value="1"/>
</dbReference>
<dbReference type="InterPro" id="IPR020850">
    <property type="entry name" value="GED_dom"/>
</dbReference>
<dbReference type="Gene3D" id="1.20.120.1240">
    <property type="entry name" value="Dynamin, middle domain"/>
    <property type="match status" value="1"/>
</dbReference>
<dbReference type="OrthoDB" id="415706at2759"/>
<dbReference type="GO" id="GO:0003924">
    <property type="term" value="F:GTPase activity"/>
    <property type="evidence" value="ECO:0007669"/>
    <property type="project" value="InterPro"/>
</dbReference>
<dbReference type="Pfam" id="PF00350">
    <property type="entry name" value="Dynamin_N"/>
    <property type="match status" value="1"/>
</dbReference>
<name>A0A1L9SFX3_9EURO</name>
<dbReference type="AlphaFoldDB" id="A0A1L9SFX3"/>
<keyword evidence="2" id="KW-0342">GTP-binding</keyword>
<dbReference type="InterPro" id="IPR030381">
    <property type="entry name" value="G_DYNAMIN_dom"/>
</dbReference>
<reference evidence="7" key="1">
    <citation type="journal article" date="2017" name="Genome Biol.">
        <title>Comparative genomics reveals high biological diversity and specific adaptations in the industrially and medically important fungal genus Aspergillus.</title>
        <authorList>
            <person name="de Vries R.P."/>
            <person name="Riley R."/>
            <person name="Wiebenga A."/>
            <person name="Aguilar-Osorio G."/>
            <person name="Amillis S."/>
            <person name="Uchima C.A."/>
            <person name="Anderluh G."/>
            <person name="Asadollahi M."/>
            <person name="Askin M."/>
            <person name="Barry K."/>
            <person name="Battaglia E."/>
            <person name="Bayram O."/>
            <person name="Benocci T."/>
            <person name="Braus-Stromeyer S.A."/>
            <person name="Caldana C."/>
            <person name="Canovas D."/>
            <person name="Cerqueira G.C."/>
            <person name="Chen F."/>
            <person name="Chen W."/>
            <person name="Choi C."/>
            <person name="Clum A."/>
            <person name="Dos Santos R.A."/>
            <person name="Damasio A.R."/>
            <person name="Diallinas G."/>
            <person name="Emri T."/>
            <person name="Fekete E."/>
            <person name="Flipphi M."/>
            <person name="Freyberg S."/>
            <person name="Gallo A."/>
            <person name="Gournas C."/>
            <person name="Habgood R."/>
            <person name="Hainaut M."/>
            <person name="Harispe M.L."/>
            <person name="Henrissat B."/>
            <person name="Hilden K.S."/>
            <person name="Hope R."/>
            <person name="Hossain A."/>
            <person name="Karabika E."/>
            <person name="Karaffa L."/>
            <person name="Karanyi Z."/>
            <person name="Krasevec N."/>
            <person name="Kuo A."/>
            <person name="Kusch H."/>
            <person name="LaButti K."/>
            <person name="Lagendijk E.L."/>
            <person name="Lapidus A."/>
            <person name="Levasseur A."/>
            <person name="Lindquist E."/>
            <person name="Lipzen A."/>
            <person name="Logrieco A.F."/>
            <person name="MacCabe A."/>
            <person name="Maekelae M.R."/>
            <person name="Malavazi I."/>
            <person name="Melin P."/>
            <person name="Meyer V."/>
            <person name="Mielnichuk N."/>
            <person name="Miskei M."/>
            <person name="Molnar A.P."/>
            <person name="Mule G."/>
            <person name="Ngan C.Y."/>
            <person name="Orejas M."/>
            <person name="Orosz E."/>
            <person name="Ouedraogo J.P."/>
            <person name="Overkamp K.M."/>
            <person name="Park H.-S."/>
            <person name="Perrone G."/>
            <person name="Piumi F."/>
            <person name="Punt P.J."/>
            <person name="Ram A.F."/>
            <person name="Ramon A."/>
            <person name="Rauscher S."/>
            <person name="Record E."/>
            <person name="Riano-Pachon D.M."/>
            <person name="Robert V."/>
            <person name="Roehrig J."/>
            <person name="Ruller R."/>
            <person name="Salamov A."/>
            <person name="Salih N.S."/>
            <person name="Samson R.A."/>
            <person name="Sandor E."/>
            <person name="Sanguinetti M."/>
            <person name="Schuetze T."/>
            <person name="Sepcic K."/>
            <person name="Shelest E."/>
            <person name="Sherlock G."/>
            <person name="Sophianopoulou V."/>
            <person name="Squina F.M."/>
            <person name="Sun H."/>
            <person name="Susca A."/>
            <person name="Todd R.B."/>
            <person name="Tsang A."/>
            <person name="Unkles S.E."/>
            <person name="van de Wiele N."/>
            <person name="van Rossen-Uffink D."/>
            <person name="Oliveira J.V."/>
            <person name="Vesth T.C."/>
            <person name="Visser J."/>
            <person name="Yu J.-H."/>
            <person name="Zhou M."/>
            <person name="Andersen M.R."/>
            <person name="Archer D.B."/>
            <person name="Baker S.E."/>
            <person name="Benoit I."/>
            <person name="Brakhage A.A."/>
            <person name="Braus G.H."/>
            <person name="Fischer R."/>
            <person name="Frisvad J.C."/>
            <person name="Goldman G.H."/>
            <person name="Houbraken J."/>
            <person name="Oakley B."/>
            <person name="Pocsi I."/>
            <person name="Scazzocchio C."/>
            <person name="Seiboth B."/>
            <person name="vanKuyk P.A."/>
            <person name="Wortman J."/>
            <person name="Dyer P.S."/>
            <person name="Grigoriev I.V."/>
        </authorList>
    </citation>
    <scope>NUCLEOTIDE SEQUENCE [LARGE SCALE GENOMIC DNA]</scope>
    <source>
        <strain evidence="7">CBS 506.65</strain>
    </source>
</reference>
<accession>A0A1L9SFX3</accession>
<feature type="region of interest" description="Disordered" evidence="3">
    <location>
        <begin position="445"/>
        <end position="464"/>
    </location>
</feature>